<dbReference type="Proteomes" id="UP000269076">
    <property type="component" value="Chromosome"/>
</dbReference>
<sequence length="76" mass="8881">MQTKDYSREELDYHQSENNYTLIVPKKFLSAKDIIVKKKNSDGSFSNADVEVRDEDNHILIITTIPIDIRLEILEE</sequence>
<protein>
    <submittedName>
        <fullName evidence="1">Uncharacterized protein</fullName>
    </submittedName>
</protein>
<dbReference type="RefSeq" id="WP_123885849.1">
    <property type="nucleotide sequence ID" value="NZ_CAURFR010000031.1"/>
</dbReference>
<name>A0A3G6MYR1_9FLAO</name>
<accession>A0A3G6MYR1</accession>
<evidence type="ECO:0000313" key="2">
    <source>
        <dbReference type="Proteomes" id="UP000269076"/>
    </source>
</evidence>
<dbReference type="EMBL" id="CP033928">
    <property type="protein sequence ID" value="AZA60951.1"/>
    <property type="molecule type" value="Genomic_DNA"/>
</dbReference>
<organism evidence="1 2">
    <name type="scientific">Chryseobacterium indoltheticum</name>
    <dbReference type="NCBI Taxonomy" id="254"/>
    <lineage>
        <taxon>Bacteria</taxon>
        <taxon>Pseudomonadati</taxon>
        <taxon>Bacteroidota</taxon>
        <taxon>Flavobacteriia</taxon>
        <taxon>Flavobacteriales</taxon>
        <taxon>Weeksellaceae</taxon>
        <taxon>Chryseobacterium group</taxon>
        <taxon>Chryseobacterium</taxon>
    </lineage>
</organism>
<gene>
    <name evidence="1" type="ORF">EG340_07785</name>
</gene>
<dbReference type="AlphaFoldDB" id="A0A3G6MYR1"/>
<reference evidence="1 2" key="1">
    <citation type="submission" date="2018-11" db="EMBL/GenBank/DDBJ databases">
        <title>Proposal to divide the Flavobacteriaceae and reorganize its genera based on Amino Acid Identity values calculated from whole genome sequences.</title>
        <authorList>
            <person name="Nicholson A.C."/>
            <person name="Gulvik C.A."/>
            <person name="Whitney A.M."/>
            <person name="Humrighouse B.W."/>
            <person name="Bell M."/>
            <person name="Holmes B."/>
            <person name="Steigerwalt A."/>
            <person name="Villarma A."/>
            <person name="Sheth M."/>
            <person name="Batra D."/>
            <person name="Pryor J."/>
            <person name="Bernardet J.-F."/>
            <person name="Hugo C."/>
            <person name="Kampfer P."/>
            <person name="Newman J."/>
            <person name="Mcquiston J.R."/>
        </authorList>
    </citation>
    <scope>NUCLEOTIDE SEQUENCE [LARGE SCALE GENOMIC DNA]</scope>
    <source>
        <strain evidence="1 2">G0211</strain>
    </source>
</reference>
<evidence type="ECO:0000313" key="1">
    <source>
        <dbReference type="EMBL" id="AZA60951.1"/>
    </source>
</evidence>
<proteinExistence type="predicted"/>